<evidence type="ECO:0000313" key="1">
    <source>
        <dbReference type="EMBL" id="OBS70096.1"/>
    </source>
</evidence>
<dbReference type="Gene3D" id="1.10.560.10">
    <property type="entry name" value="GroEL-like equatorial domain"/>
    <property type="match status" value="1"/>
</dbReference>
<evidence type="ECO:0000313" key="2">
    <source>
        <dbReference type="Proteomes" id="UP000092124"/>
    </source>
</evidence>
<reference evidence="1 2" key="1">
    <citation type="submission" date="2016-06" db="EMBL/GenBank/DDBJ databases">
        <title>The Draft Genome Sequence and Annotation of the Desert Woodrat Neotoma lepida.</title>
        <authorList>
            <person name="Campbell M."/>
            <person name="Oakeson K.F."/>
            <person name="Yandell M."/>
            <person name="Halpert J.R."/>
            <person name="Dearing D."/>
        </authorList>
    </citation>
    <scope>NUCLEOTIDE SEQUENCE [LARGE SCALE GENOMIC DNA]</scope>
    <source>
        <strain evidence="1">417</strain>
        <tissue evidence="1">Liver</tissue>
    </source>
</reference>
<proteinExistence type="predicted"/>
<dbReference type="InterPro" id="IPR027413">
    <property type="entry name" value="GROEL-like_equatorial_sf"/>
</dbReference>
<protein>
    <submittedName>
        <fullName evidence="1">Uncharacterized protein</fullName>
    </submittedName>
</protein>
<dbReference type="STRING" id="56216.A0A1A6GV93"/>
<comment type="caution">
    <text evidence="1">The sequence shown here is derived from an EMBL/GenBank/DDBJ whole genome shotgun (WGS) entry which is preliminary data.</text>
</comment>
<gene>
    <name evidence="1" type="ORF">A6R68_01362</name>
</gene>
<dbReference type="SUPFAM" id="SSF48592">
    <property type="entry name" value="GroEL equatorial domain-like"/>
    <property type="match status" value="1"/>
</dbReference>
<organism evidence="1 2">
    <name type="scientific">Neotoma lepida</name>
    <name type="common">Desert woodrat</name>
    <dbReference type="NCBI Taxonomy" id="56216"/>
    <lineage>
        <taxon>Eukaryota</taxon>
        <taxon>Metazoa</taxon>
        <taxon>Chordata</taxon>
        <taxon>Craniata</taxon>
        <taxon>Vertebrata</taxon>
        <taxon>Euteleostomi</taxon>
        <taxon>Mammalia</taxon>
        <taxon>Eutheria</taxon>
        <taxon>Euarchontoglires</taxon>
        <taxon>Glires</taxon>
        <taxon>Rodentia</taxon>
        <taxon>Myomorpha</taxon>
        <taxon>Muroidea</taxon>
        <taxon>Cricetidae</taxon>
        <taxon>Neotominae</taxon>
        <taxon>Neotoma</taxon>
    </lineage>
</organism>
<keyword evidence="2" id="KW-1185">Reference proteome</keyword>
<dbReference type="EMBL" id="LZPO01066429">
    <property type="protein sequence ID" value="OBS70096.1"/>
    <property type="molecule type" value="Genomic_DNA"/>
</dbReference>
<sequence length="109" mass="12122">MALHYASKYNVDETQLKMGSQKTIKELEPQLFLETSEIELAKQITSYEEPSPGFEHYASKQLAVASEAITQALSENASIKANDIISKVCTVNQKGNKNDGLYLKNEVLL</sequence>
<name>A0A1A6GV93_NEOLE</name>
<dbReference type="OrthoDB" id="1748577at2759"/>
<dbReference type="Proteomes" id="UP000092124">
    <property type="component" value="Unassembled WGS sequence"/>
</dbReference>
<dbReference type="AlphaFoldDB" id="A0A1A6GV93"/>
<accession>A0A1A6GV93</accession>